<comment type="caution">
    <text evidence="2">The sequence shown here is derived from an EMBL/GenBank/DDBJ whole genome shotgun (WGS) entry which is preliminary data.</text>
</comment>
<sequence>MKFKFRFSGVMIFVFLFLSLLATADLVEAASDKGQQLKREARIAVKVNIPIFQRLEIIEEPNINYAFLMDNYNGSREIILEEALTIEVLSNADWHLRLNNRNLNSNAMIRKSGQSDYDWQNLNSTTAKFNGENGEQRITFDLKFVLDQSSIAAVNNLALDLRHSLAPEVY</sequence>
<dbReference type="AlphaFoldDB" id="A0A4R7Z115"/>
<evidence type="ECO:0000313" key="3">
    <source>
        <dbReference type="Proteomes" id="UP000294697"/>
    </source>
</evidence>
<accession>A0A4R7Z115</accession>
<dbReference type="OrthoDB" id="2111594at2"/>
<dbReference type="RefSeq" id="WP_111572283.1">
    <property type="nucleotide sequence ID" value="NZ_QLME01000011.1"/>
</dbReference>
<dbReference type="Proteomes" id="UP000294697">
    <property type="component" value="Unassembled WGS sequence"/>
</dbReference>
<protein>
    <submittedName>
        <fullName evidence="2">Uncharacterized protein</fullName>
    </submittedName>
</protein>
<gene>
    <name evidence="2" type="ORF">C8C77_11060</name>
</gene>
<organism evidence="2 3">
    <name type="scientific">Halanaerobium saccharolyticum</name>
    <dbReference type="NCBI Taxonomy" id="43595"/>
    <lineage>
        <taxon>Bacteria</taxon>
        <taxon>Bacillati</taxon>
        <taxon>Bacillota</taxon>
        <taxon>Clostridia</taxon>
        <taxon>Halanaerobiales</taxon>
        <taxon>Halanaerobiaceae</taxon>
        <taxon>Halanaerobium</taxon>
    </lineage>
</organism>
<reference evidence="2 3" key="1">
    <citation type="submission" date="2019-03" db="EMBL/GenBank/DDBJ databases">
        <title>Subsurface microbial communities from deep shales in Ohio and West Virginia, USA.</title>
        <authorList>
            <person name="Wrighton K."/>
        </authorList>
    </citation>
    <scope>NUCLEOTIDE SEQUENCE [LARGE SCALE GENOMIC DNA]</scope>
    <source>
        <strain evidence="2 3">MSL9.2</strain>
    </source>
</reference>
<evidence type="ECO:0000256" key="1">
    <source>
        <dbReference type="SAM" id="SignalP"/>
    </source>
</evidence>
<proteinExistence type="predicted"/>
<feature type="chain" id="PRO_5038852989" evidence="1">
    <location>
        <begin position="25"/>
        <end position="170"/>
    </location>
</feature>
<feature type="signal peptide" evidence="1">
    <location>
        <begin position="1"/>
        <end position="24"/>
    </location>
</feature>
<evidence type="ECO:0000313" key="2">
    <source>
        <dbReference type="EMBL" id="TDW04362.1"/>
    </source>
</evidence>
<dbReference type="EMBL" id="SODA01000010">
    <property type="protein sequence ID" value="TDW04362.1"/>
    <property type="molecule type" value="Genomic_DNA"/>
</dbReference>
<keyword evidence="1" id="KW-0732">Signal</keyword>
<name>A0A4R7Z115_9FIRM</name>